<keyword evidence="2" id="KW-1185">Reference proteome</keyword>
<name>A0A845MLW4_9PROT</name>
<dbReference type="RefSeq" id="WP_161340607.1">
    <property type="nucleotide sequence ID" value="NZ_JBHSDG010000003.1"/>
</dbReference>
<dbReference type="EMBL" id="WTVA01000015">
    <property type="protein sequence ID" value="MZR24150.1"/>
    <property type="molecule type" value="Genomic_DNA"/>
</dbReference>
<sequence>MDFPFSDAPLTRPAIVRSLPGPVKAYCGGNATIMVAVSRRKTADGTIMVPDLPFVNHNGG</sequence>
<organism evidence="1 2">
    <name type="scientific">Sneathiella chungangensis</name>
    <dbReference type="NCBI Taxonomy" id="1418234"/>
    <lineage>
        <taxon>Bacteria</taxon>
        <taxon>Pseudomonadati</taxon>
        <taxon>Pseudomonadota</taxon>
        <taxon>Alphaproteobacteria</taxon>
        <taxon>Sneathiellales</taxon>
        <taxon>Sneathiellaceae</taxon>
        <taxon>Sneathiella</taxon>
    </lineage>
</organism>
<dbReference type="AlphaFoldDB" id="A0A845MLW4"/>
<dbReference type="Proteomes" id="UP000445696">
    <property type="component" value="Unassembled WGS sequence"/>
</dbReference>
<proteinExistence type="predicted"/>
<reference evidence="1 2" key="1">
    <citation type="journal article" date="2014" name="Int. J. Syst. Evol. Microbiol.">
        <title>Sneathiella chungangensis sp. nov., isolated from a marine sand, and emended description of the genus Sneathiella.</title>
        <authorList>
            <person name="Siamphan C."/>
            <person name="Kim H."/>
            <person name="Lee J.S."/>
            <person name="Kim W."/>
        </authorList>
    </citation>
    <scope>NUCLEOTIDE SEQUENCE [LARGE SCALE GENOMIC DNA]</scope>
    <source>
        <strain evidence="1 2">KCTC 32476</strain>
    </source>
</reference>
<gene>
    <name evidence="1" type="ORF">GQF03_17585</name>
</gene>
<comment type="caution">
    <text evidence="1">The sequence shown here is derived from an EMBL/GenBank/DDBJ whole genome shotgun (WGS) entry which is preliminary data.</text>
</comment>
<evidence type="ECO:0000313" key="1">
    <source>
        <dbReference type="EMBL" id="MZR24150.1"/>
    </source>
</evidence>
<accession>A0A845MLW4</accession>
<evidence type="ECO:0000313" key="2">
    <source>
        <dbReference type="Proteomes" id="UP000445696"/>
    </source>
</evidence>
<protein>
    <submittedName>
        <fullName evidence="1">Uncharacterized protein</fullName>
    </submittedName>
</protein>